<reference evidence="2" key="1">
    <citation type="submission" date="2015-07" db="EMBL/GenBank/DDBJ databases">
        <title>Fjat-10053 dsm26.</title>
        <authorList>
            <person name="Liu B."/>
            <person name="Wang J."/>
            <person name="Zhu Y."/>
            <person name="Liu G."/>
            <person name="Chen Q."/>
            <person name="Chen Z."/>
            <person name="Lan J."/>
            <person name="Che J."/>
            <person name="Ge C."/>
            <person name="Shi H."/>
            <person name="Pan Z."/>
            <person name="Liu X."/>
        </authorList>
    </citation>
    <scope>NUCLEOTIDE SEQUENCE [LARGE SCALE GENOMIC DNA]</scope>
    <source>
        <strain evidence="2">DSM 26</strain>
    </source>
</reference>
<dbReference type="AlphaFoldDB" id="A0A0L0QQL0"/>
<gene>
    <name evidence="1" type="ORF">AFK71_10700</name>
</gene>
<dbReference type="PATRIC" id="fig|1473.5.peg.657"/>
<dbReference type="GO" id="GO:0003677">
    <property type="term" value="F:DNA binding"/>
    <property type="evidence" value="ECO:0007669"/>
    <property type="project" value="InterPro"/>
</dbReference>
<comment type="caution">
    <text evidence="1">The sequence shown here is derived from an EMBL/GenBank/DDBJ whole genome shotgun (WGS) entry which is preliminary data.</text>
</comment>
<evidence type="ECO:0000313" key="2">
    <source>
        <dbReference type="Proteomes" id="UP000036780"/>
    </source>
</evidence>
<dbReference type="Gene3D" id="1.20.5.2050">
    <property type="match status" value="1"/>
</dbReference>
<keyword evidence="2" id="KW-1185">Reference proteome</keyword>
<accession>A0A0L0QQL0</accession>
<proteinExistence type="predicted"/>
<dbReference type="SUPFAM" id="SSF54171">
    <property type="entry name" value="DNA-binding domain"/>
    <property type="match status" value="1"/>
</dbReference>
<name>A0A0L0QQL0_VIRPA</name>
<dbReference type="InterPro" id="IPR016177">
    <property type="entry name" value="DNA-bd_dom_sf"/>
</dbReference>
<organism evidence="1 2">
    <name type="scientific">Virgibacillus pantothenticus</name>
    <dbReference type="NCBI Taxonomy" id="1473"/>
    <lineage>
        <taxon>Bacteria</taxon>
        <taxon>Bacillati</taxon>
        <taxon>Bacillota</taxon>
        <taxon>Bacilli</taxon>
        <taxon>Bacillales</taxon>
        <taxon>Bacillaceae</taxon>
        <taxon>Virgibacillus</taxon>
    </lineage>
</organism>
<protein>
    <submittedName>
        <fullName evidence="1">Uncharacterized protein</fullName>
    </submittedName>
</protein>
<evidence type="ECO:0000313" key="1">
    <source>
        <dbReference type="EMBL" id="KNE20864.1"/>
    </source>
</evidence>
<dbReference type="Proteomes" id="UP000036780">
    <property type="component" value="Unassembled WGS sequence"/>
</dbReference>
<sequence>MAWRCKCDCDTYVDVKGIYLTTEETKSCGCLKRDQDKVNLRDMYKASYIDDVNVSLLKSKLRSDNKSGVKGVYYNSNKKLWNAYIGIGGKRLDLGSFKSKSAAIKARKQAEDKYHKPYLQGHDEKRLKKF</sequence>
<dbReference type="EMBL" id="LGTO01000007">
    <property type="protein sequence ID" value="KNE20864.1"/>
    <property type="molecule type" value="Genomic_DNA"/>
</dbReference>